<keyword evidence="3" id="KW-1185">Reference proteome</keyword>
<dbReference type="HOGENOM" id="CLU_826408_0_0_1"/>
<dbReference type="Proteomes" id="UP000016934">
    <property type="component" value="Unassembled WGS sequence"/>
</dbReference>
<protein>
    <recommendedName>
        <fullName evidence="1">USP domain-containing protein</fullName>
    </recommendedName>
</protein>
<dbReference type="EMBL" id="KB445639">
    <property type="protein sequence ID" value="EMD67032.1"/>
    <property type="molecule type" value="Genomic_DNA"/>
</dbReference>
<dbReference type="KEGG" id="bsc:COCSADRAFT_168274"/>
<reference evidence="2 3" key="1">
    <citation type="journal article" date="2012" name="PLoS Pathog.">
        <title>Diverse lifestyles and strategies of plant pathogenesis encoded in the genomes of eighteen Dothideomycetes fungi.</title>
        <authorList>
            <person name="Ohm R.A."/>
            <person name="Feau N."/>
            <person name="Henrissat B."/>
            <person name="Schoch C.L."/>
            <person name="Horwitz B.A."/>
            <person name="Barry K.W."/>
            <person name="Condon B.J."/>
            <person name="Copeland A.C."/>
            <person name="Dhillon B."/>
            <person name="Glaser F."/>
            <person name="Hesse C.N."/>
            <person name="Kosti I."/>
            <person name="LaButti K."/>
            <person name="Lindquist E.A."/>
            <person name="Lucas S."/>
            <person name="Salamov A.A."/>
            <person name="Bradshaw R.E."/>
            <person name="Ciuffetti L."/>
            <person name="Hamelin R.C."/>
            <person name="Kema G.H.J."/>
            <person name="Lawrence C."/>
            <person name="Scott J.A."/>
            <person name="Spatafora J.W."/>
            <person name="Turgeon B.G."/>
            <person name="de Wit P.J.G.M."/>
            <person name="Zhong S."/>
            <person name="Goodwin S.B."/>
            <person name="Grigoriev I.V."/>
        </authorList>
    </citation>
    <scope>NUCLEOTIDE SEQUENCE [LARGE SCALE GENOMIC DNA]</scope>
    <source>
        <strain evidence="3">ND90Pr / ATCC 201652</strain>
    </source>
</reference>
<proteinExistence type="predicted"/>
<dbReference type="GO" id="GO:0004843">
    <property type="term" value="F:cysteine-type deubiquitinase activity"/>
    <property type="evidence" value="ECO:0007669"/>
    <property type="project" value="InterPro"/>
</dbReference>
<dbReference type="InterPro" id="IPR050164">
    <property type="entry name" value="Peptidase_C19"/>
</dbReference>
<reference evidence="3" key="2">
    <citation type="journal article" date="2013" name="PLoS Genet.">
        <title>Comparative genome structure, secondary metabolite, and effector coding capacity across Cochliobolus pathogens.</title>
        <authorList>
            <person name="Condon B.J."/>
            <person name="Leng Y."/>
            <person name="Wu D."/>
            <person name="Bushley K.E."/>
            <person name="Ohm R.A."/>
            <person name="Otillar R."/>
            <person name="Martin J."/>
            <person name="Schackwitz W."/>
            <person name="Grimwood J."/>
            <person name="MohdZainudin N."/>
            <person name="Xue C."/>
            <person name="Wang R."/>
            <person name="Manning V.A."/>
            <person name="Dhillon B."/>
            <person name="Tu Z.J."/>
            <person name="Steffenson B.J."/>
            <person name="Salamov A."/>
            <person name="Sun H."/>
            <person name="Lowry S."/>
            <person name="LaButti K."/>
            <person name="Han J."/>
            <person name="Copeland A."/>
            <person name="Lindquist E."/>
            <person name="Barry K."/>
            <person name="Schmutz J."/>
            <person name="Baker S.E."/>
            <person name="Ciuffetti L.M."/>
            <person name="Grigoriev I.V."/>
            <person name="Zhong S."/>
            <person name="Turgeon B.G."/>
        </authorList>
    </citation>
    <scope>NUCLEOTIDE SEQUENCE [LARGE SCALE GENOMIC DNA]</scope>
    <source>
        <strain evidence="3">ND90Pr / ATCC 201652</strain>
    </source>
</reference>
<name>M2TE62_COCSN</name>
<sequence length="336" mass="38117">MVAVGLTHCNDGNRTPYRLTNQEGVYYSNAVLQCFARLIDPYYLESKLRITDLQNHGALCTWLDVTSAPQVDKHVQEIELRHINPAADFTHIVKLMQQETADAVHPYYFQAILAAKGGENGKEFASGEGAYPYCASFNSHSGIVSHPVIDKLCKIRSAFANTCNSCLHGELQEDRLHLDPKGTPLSSPDQLPVTIQKLLNAHRKHTEAKRERCVNCKKATGEKAPKILPIEIKTYERELSVNKKMRYKFLFSNIVLNKKIHIPNVDRGHTRYELQAVVKLKGKGHEHAVAFIRSGKHRWWKCSDEDITCSTWEAAQRTHGEGQVSLVFYRKVQSRI</sequence>
<dbReference type="SUPFAM" id="SSF54001">
    <property type="entry name" value="Cysteine proteinases"/>
    <property type="match status" value="1"/>
</dbReference>
<dbReference type="PROSITE" id="PS50235">
    <property type="entry name" value="USP_3"/>
    <property type="match status" value="1"/>
</dbReference>
<dbReference type="InterPro" id="IPR028889">
    <property type="entry name" value="USP"/>
</dbReference>
<dbReference type="OrthoDB" id="3768638at2759"/>
<dbReference type="RefSeq" id="XP_007696794.1">
    <property type="nucleotide sequence ID" value="XM_007698604.1"/>
</dbReference>
<gene>
    <name evidence="2" type="ORF">COCSADRAFT_168274</name>
</gene>
<evidence type="ECO:0000313" key="3">
    <source>
        <dbReference type="Proteomes" id="UP000016934"/>
    </source>
</evidence>
<feature type="domain" description="USP" evidence="1">
    <location>
        <begin position="51"/>
        <end position="332"/>
    </location>
</feature>
<dbReference type="InterPro" id="IPR001394">
    <property type="entry name" value="Peptidase_C19_UCH"/>
</dbReference>
<evidence type="ECO:0000259" key="1">
    <source>
        <dbReference type="PROSITE" id="PS50235"/>
    </source>
</evidence>
<evidence type="ECO:0000313" key="2">
    <source>
        <dbReference type="EMBL" id="EMD67032.1"/>
    </source>
</evidence>
<dbReference type="PANTHER" id="PTHR24006">
    <property type="entry name" value="UBIQUITIN CARBOXYL-TERMINAL HYDROLASE"/>
    <property type="match status" value="1"/>
</dbReference>
<organism evidence="2 3">
    <name type="scientific">Cochliobolus sativus (strain ND90Pr / ATCC 201652)</name>
    <name type="common">Common root rot and spot blotch fungus</name>
    <name type="synonym">Bipolaris sorokiniana</name>
    <dbReference type="NCBI Taxonomy" id="665912"/>
    <lineage>
        <taxon>Eukaryota</taxon>
        <taxon>Fungi</taxon>
        <taxon>Dikarya</taxon>
        <taxon>Ascomycota</taxon>
        <taxon>Pezizomycotina</taxon>
        <taxon>Dothideomycetes</taxon>
        <taxon>Pleosporomycetidae</taxon>
        <taxon>Pleosporales</taxon>
        <taxon>Pleosporineae</taxon>
        <taxon>Pleosporaceae</taxon>
        <taxon>Bipolaris</taxon>
    </lineage>
</organism>
<dbReference type="GeneID" id="19132566"/>
<dbReference type="CDD" id="cd02257">
    <property type="entry name" value="Peptidase_C19"/>
    <property type="match status" value="1"/>
</dbReference>
<dbReference type="Pfam" id="PF00443">
    <property type="entry name" value="UCH"/>
    <property type="match status" value="1"/>
</dbReference>
<dbReference type="InterPro" id="IPR038765">
    <property type="entry name" value="Papain-like_cys_pep_sf"/>
</dbReference>
<dbReference type="Gene3D" id="3.90.70.10">
    <property type="entry name" value="Cysteine proteinases"/>
    <property type="match status" value="1"/>
</dbReference>
<dbReference type="GO" id="GO:0005634">
    <property type="term" value="C:nucleus"/>
    <property type="evidence" value="ECO:0007669"/>
    <property type="project" value="TreeGrafter"/>
</dbReference>
<accession>M2TE62</accession>
<dbReference type="GO" id="GO:0016579">
    <property type="term" value="P:protein deubiquitination"/>
    <property type="evidence" value="ECO:0007669"/>
    <property type="project" value="InterPro"/>
</dbReference>
<dbReference type="AlphaFoldDB" id="M2TE62"/>
<dbReference type="GO" id="GO:0005829">
    <property type="term" value="C:cytosol"/>
    <property type="evidence" value="ECO:0007669"/>
    <property type="project" value="TreeGrafter"/>
</dbReference>